<accession>A0A6J6SLE0</accession>
<evidence type="ECO:0000313" key="2">
    <source>
        <dbReference type="EMBL" id="CAB4991178.1"/>
    </source>
</evidence>
<proteinExistence type="predicted"/>
<gene>
    <name evidence="1" type="ORF">UFOPK2683_01552</name>
    <name evidence="2" type="ORF">UFOPK3897_01734</name>
</gene>
<evidence type="ECO:0000313" key="1">
    <source>
        <dbReference type="EMBL" id="CAB4735437.1"/>
    </source>
</evidence>
<dbReference type="AlphaFoldDB" id="A0A6J6SLE0"/>
<sequence>MDNSLVSKSNRRGFIFVLSGMLALTLLAAPLAGATTKNPVGWEGFTKAVKKSKFKHYTGFSAGAITIKVNGKKETATTETAIIYSNLGVSDQVAAVKLCQQVAKIAKKTKNLTIAFTVQGQPVTKSPTGGIDLQATGDPDAVSLARMTTDYQCAAG</sequence>
<organism evidence="1">
    <name type="scientific">freshwater metagenome</name>
    <dbReference type="NCBI Taxonomy" id="449393"/>
    <lineage>
        <taxon>unclassified sequences</taxon>
        <taxon>metagenomes</taxon>
        <taxon>ecological metagenomes</taxon>
    </lineage>
</organism>
<dbReference type="InterPro" id="IPR006311">
    <property type="entry name" value="TAT_signal"/>
</dbReference>
<dbReference type="EMBL" id="CAEZYK010000129">
    <property type="protein sequence ID" value="CAB4735437.1"/>
    <property type="molecule type" value="Genomic_DNA"/>
</dbReference>
<reference evidence="1" key="1">
    <citation type="submission" date="2020-05" db="EMBL/GenBank/DDBJ databases">
        <authorList>
            <person name="Chiriac C."/>
            <person name="Salcher M."/>
            <person name="Ghai R."/>
            <person name="Kavagutti S V."/>
        </authorList>
    </citation>
    <scope>NUCLEOTIDE SEQUENCE</scope>
</reference>
<protein>
    <submittedName>
        <fullName evidence="1">Unannotated protein</fullName>
    </submittedName>
</protein>
<dbReference type="EMBL" id="CAFBOF010000081">
    <property type="protein sequence ID" value="CAB4991178.1"/>
    <property type="molecule type" value="Genomic_DNA"/>
</dbReference>
<name>A0A6J6SLE0_9ZZZZ</name>
<dbReference type="PROSITE" id="PS51318">
    <property type="entry name" value="TAT"/>
    <property type="match status" value="1"/>
</dbReference>